<evidence type="ECO:0000313" key="2">
    <source>
        <dbReference type="Proteomes" id="UP001059971"/>
    </source>
</evidence>
<gene>
    <name evidence="1" type="ORF">SBA_ch2_0130</name>
</gene>
<dbReference type="Proteomes" id="UP001059971">
    <property type="component" value="Chromosome 2"/>
</dbReference>
<accession>A0ABM7G9E8</accession>
<reference evidence="1" key="1">
    <citation type="submission" date="2018-07" db="EMBL/GenBank/DDBJ databases">
        <title>Complete genome sequence of Sphingomonas bisphenolicum strain AO1, a bisphenol A degradative bacterium isolated from Japanese farm field.</title>
        <authorList>
            <person name="Murakami M."/>
            <person name="Koh M."/>
            <person name="Koba S."/>
            <person name="Matsumura Y."/>
        </authorList>
    </citation>
    <scope>NUCLEOTIDE SEQUENCE</scope>
    <source>
        <strain evidence="1">AO1</strain>
    </source>
</reference>
<protein>
    <submittedName>
        <fullName evidence="1">Uncharacterized protein</fullName>
    </submittedName>
</protein>
<organism evidence="1 2">
    <name type="scientific">Sphingomonas bisphenolicum</name>
    <dbReference type="NCBI Taxonomy" id="296544"/>
    <lineage>
        <taxon>Bacteria</taxon>
        <taxon>Pseudomonadati</taxon>
        <taxon>Pseudomonadota</taxon>
        <taxon>Alphaproteobacteria</taxon>
        <taxon>Sphingomonadales</taxon>
        <taxon>Sphingomonadaceae</taxon>
        <taxon>Sphingomonas</taxon>
    </lineage>
</organism>
<dbReference type="EMBL" id="AP018818">
    <property type="protein sequence ID" value="BBF71480.1"/>
    <property type="molecule type" value="Genomic_DNA"/>
</dbReference>
<proteinExistence type="predicted"/>
<evidence type="ECO:0000313" key="1">
    <source>
        <dbReference type="EMBL" id="BBF71480.1"/>
    </source>
</evidence>
<name>A0ABM7G9E8_9SPHN</name>
<sequence>MPCFNVQGRKMDISQSVDSGDKAMIILQSLVCYLREKNILSRCDIEELCERVEAREKEFPCDQHQAAAAAKDMRDLGEYCGKRYGGKRRRCL</sequence>
<keyword evidence="2" id="KW-1185">Reference proteome</keyword>